<dbReference type="InterPro" id="IPR051083">
    <property type="entry name" value="GrpII_Intron_Splice-Mob/Def"/>
</dbReference>
<feature type="domain" description="Reverse transcriptase" evidence="1">
    <location>
        <begin position="1"/>
        <end position="168"/>
    </location>
</feature>
<evidence type="ECO:0000313" key="3">
    <source>
        <dbReference type="Proteomes" id="UP000177371"/>
    </source>
</evidence>
<dbReference type="InterPro" id="IPR000477">
    <property type="entry name" value="RT_dom"/>
</dbReference>
<dbReference type="CDD" id="cd01646">
    <property type="entry name" value="RT_Bac_retron_I"/>
    <property type="match status" value="1"/>
</dbReference>
<dbReference type="AlphaFoldDB" id="A0A1F4V4B8"/>
<accession>A0A1F4V4B8</accession>
<organism evidence="2 3">
    <name type="scientific">candidate division WWE3 bacterium RBG_16_37_10</name>
    <dbReference type="NCBI Taxonomy" id="1802610"/>
    <lineage>
        <taxon>Bacteria</taxon>
        <taxon>Katanobacteria</taxon>
    </lineage>
</organism>
<reference evidence="2 3" key="1">
    <citation type="journal article" date="2016" name="Nat. Commun.">
        <title>Thousands of microbial genomes shed light on interconnected biogeochemical processes in an aquifer system.</title>
        <authorList>
            <person name="Anantharaman K."/>
            <person name="Brown C.T."/>
            <person name="Hug L.A."/>
            <person name="Sharon I."/>
            <person name="Castelle C.J."/>
            <person name="Probst A.J."/>
            <person name="Thomas B.C."/>
            <person name="Singh A."/>
            <person name="Wilkins M.J."/>
            <person name="Karaoz U."/>
            <person name="Brodie E.L."/>
            <person name="Williams K.H."/>
            <person name="Hubbard S.S."/>
            <person name="Banfield J.F."/>
        </authorList>
    </citation>
    <scope>NUCLEOTIDE SEQUENCE [LARGE SCALE GENOMIC DNA]</scope>
</reference>
<dbReference type="InterPro" id="IPR043502">
    <property type="entry name" value="DNA/RNA_pol_sf"/>
</dbReference>
<proteinExistence type="predicted"/>
<dbReference type="PANTHER" id="PTHR34047:SF8">
    <property type="entry name" value="PROTEIN YKFC"/>
    <property type="match status" value="1"/>
</dbReference>
<dbReference type="EMBL" id="MEUT01000004">
    <property type="protein sequence ID" value="OGC52057.1"/>
    <property type="molecule type" value="Genomic_DNA"/>
</dbReference>
<dbReference type="Pfam" id="PF00078">
    <property type="entry name" value="RVT_1"/>
    <property type="match status" value="1"/>
</dbReference>
<dbReference type="PANTHER" id="PTHR34047">
    <property type="entry name" value="NUCLEAR INTRON MATURASE 1, MITOCHONDRIAL-RELATED"/>
    <property type="match status" value="1"/>
</dbReference>
<name>A0A1F4V4B8_UNCKA</name>
<dbReference type="PROSITE" id="PS50878">
    <property type="entry name" value="RT_POL"/>
    <property type="match status" value="1"/>
</dbReference>
<evidence type="ECO:0000313" key="2">
    <source>
        <dbReference type="EMBL" id="OGC52057.1"/>
    </source>
</evidence>
<protein>
    <recommendedName>
        <fullName evidence="1">Reverse transcriptase domain-containing protein</fullName>
    </recommendedName>
</protein>
<comment type="caution">
    <text evidence="2">The sequence shown here is derived from an EMBL/GenBank/DDBJ whole genome shotgun (WGS) entry which is preliminary data.</text>
</comment>
<sequence length="267" mass="31674">MQLDIKSFFSHIDKHILLEILEREIKKGFTIPSQKDILWLSQTIIFHNPTKNYYLKGKKELLMQVPSHKTLFKAPTGKGLPIGNLTSQFFANVYLNELDQFVKRKLKVKYYIRYVDDMVLLSENTEQLKLWRKEIDHFLREKLKLELHPDKDKYGSVYQGIDFVGYVVKPKYVLSRKRVVSNLKTKLYFFNHGLLLVSGNQKQEALPLSKPPTKNEVKKATAMINSYYGHFRHANCYRLRKNLYEKHFGILKEYLVPINNYCYFKTK</sequence>
<dbReference type="Proteomes" id="UP000177371">
    <property type="component" value="Unassembled WGS sequence"/>
</dbReference>
<dbReference type="SUPFAM" id="SSF56672">
    <property type="entry name" value="DNA/RNA polymerases"/>
    <property type="match status" value="1"/>
</dbReference>
<gene>
    <name evidence="2" type="ORF">A2W32_05425</name>
</gene>
<evidence type="ECO:0000259" key="1">
    <source>
        <dbReference type="PROSITE" id="PS50878"/>
    </source>
</evidence>